<name>A0A3N0EF35_SINP1</name>
<dbReference type="AlphaFoldDB" id="A0A3N0EF35"/>
<keyword evidence="2" id="KW-1185">Reference proteome</keyword>
<accession>A0A3N0EF35</accession>
<dbReference type="EMBL" id="RJTM01000084">
    <property type="protein sequence ID" value="RNL86279.1"/>
    <property type="molecule type" value="Genomic_DNA"/>
</dbReference>
<protein>
    <submittedName>
        <fullName evidence="1">Uncharacterized protein</fullName>
    </submittedName>
</protein>
<organism evidence="1 2">
    <name type="scientific">Sinomicrobium pectinilyticum</name>
    <dbReference type="NCBI Taxonomy" id="1084421"/>
    <lineage>
        <taxon>Bacteria</taxon>
        <taxon>Pseudomonadati</taxon>
        <taxon>Bacteroidota</taxon>
        <taxon>Flavobacteriia</taxon>
        <taxon>Flavobacteriales</taxon>
        <taxon>Flavobacteriaceae</taxon>
        <taxon>Sinomicrobium</taxon>
    </lineage>
</organism>
<comment type="caution">
    <text evidence="1">The sequence shown here is derived from an EMBL/GenBank/DDBJ whole genome shotgun (WGS) entry which is preliminary data.</text>
</comment>
<evidence type="ECO:0000313" key="2">
    <source>
        <dbReference type="Proteomes" id="UP000267469"/>
    </source>
</evidence>
<dbReference type="Proteomes" id="UP000267469">
    <property type="component" value="Unassembled WGS sequence"/>
</dbReference>
<gene>
    <name evidence="1" type="ORF">ED312_11610</name>
</gene>
<sequence length="77" mass="9237">MIPGKRNSGKKKTIIHFVEQLQKNMWKLIRYVPVSWWKFSIDIMKSRRGFTDVGSSRTTVDRDLLHYRIAVRIPEYI</sequence>
<proteinExistence type="predicted"/>
<reference evidence="1 2" key="1">
    <citation type="submission" date="2018-10" db="EMBL/GenBank/DDBJ databases">
        <title>Sinomicrobium pectinilyticum sp. nov., a pectinase-producing bacterium isolated from alkaline and saline soil, and emended description of the genus Sinomicrobium.</title>
        <authorList>
            <person name="Cheng B."/>
            <person name="Li C."/>
            <person name="Lai Q."/>
            <person name="Du M."/>
            <person name="Shao Z."/>
            <person name="Xu P."/>
            <person name="Yang C."/>
        </authorList>
    </citation>
    <scope>NUCLEOTIDE SEQUENCE [LARGE SCALE GENOMIC DNA]</scope>
    <source>
        <strain evidence="1 2">5DNS001</strain>
    </source>
</reference>
<evidence type="ECO:0000313" key="1">
    <source>
        <dbReference type="EMBL" id="RNL86279.1"/>
    </source>
</evidence>